<dbReference type="Proteomes" id="UP000255108">
    <property type="component" value="Unassembled WGS sequence"/>
</dbReference>
<accession>A0A377Q8L9</accession>
<feature type="domain" description="Integrase catalytic" evidence="2">
    <location>
        <begin position="1"/>
        <end position="101"/>
    </location>
</feature>
<keyword evidence="6" id="KW-1185">Reference proteome</keyword>
<proteinExistence type="predicted"/>
<name>A0A377Q8L9_9NEIS</name>
<dbReference type="PANTHER" id="PTHR46889">
    <property type="entry name" value="TRANSPOSASE INSF FOR INSERTION SEQUENCE IS3B-RELATED"/>
    <property type="match status" value="1"/>
</dbReference>
<feature type="region of interest" description="Disordered" evidence="1">
    <location>
        <begin position="134"/>
        <end position="155"/>
    </location>
</feature>
<gene>
    <name evidence="4" type="ORF">EV682_1321</name>
    <name evidence="3" type="ORF">NCTC11159_01264</name>
</gene>
<dbReference type="EMBL" id="SMBT01000032">
    <property type="protein sequence ID" value="TCU80243.1"/>
    <property type="molecule type" value="Genomic_DNA"/>
</dbReference>
<protein>
    <submittedName>
        <fullName evidence="3">Integrase core domain</fullName>
    </submittedName>
    <submittedName>
        <fullName evidence="4">Integrase-like protein</fullName>
    </submittedName>
</protein>
<evidence type="ECO:0000256" key="1">
    <source>
        <dbReference type="SAM" id="MobiDB-lite"/>
    </source>
</evidence>
<feature type="compositionally biased region" description="Basic and acidic residues" evidence="1">
    <location>
        <begin position="142"/>
        <end position="155"/>
    </location>
</feature>
<dbReference type="AlphaFoldDB" id="A0A377Q8L9"/>
<dbReference type="SUPFAM" id="SSF53098">
    <property type="entry name" value="Ribonuclease H-like"/>
    <property type="match status" value="1"/>
</dbReference>
<dbReference type="Proteomes" id="UP000295794">
    <property type="component" value="Unassembled WGS sequence"/>
</dbReference>
<reference evidence="4 6" key="2">
    <citation type="submission" date="2019-03" db="EMBL/GenBank/DDBJ databases">
        <title>Genomic Encyclopedia of Type Strains, Phase IV (KMG-IV): sequencing the most valuable type-strain genomes for metagenomic binning, comparative biology and taxonomic classification.</title>
        <authorList>
            <person name="Goeker M."/>
        </authorList>
    </citation>
    <scope>NUCLEOTIDE SEQUENCE [LARGE SCALE GENOMIC DNA]</scope>
    <source>
        <strain evidence="4 6">DSM 3764</strain>
    </source>
</reference>
<organism evidence="3 5">
    <name type="scientific">Iodobacter fluviatilis</name>
    <dbReference type="NCBI Taxonomy" id="537"/>
    <lineage>
        <taxon>Bacteria</taxon>
        <taxon>Pseudomonadati</taxon>
        <taxon>Pseudomonadota</taxon>
        <taxon>Betaproteobacteria</taxon>
        <taxon>Neisseriales</taxon>
        <taxon>Chitinibacteraceae</taxon>
        <taxon>Iodobacter</taxon>
    </lineage>
</organism>
<dbReference type="Gene3D" id="3.30.420.10">
    <property type="entry name" value="Ribonuclease H-like superfamily/Ribonuclease H"/>
    <property type="match status" value="1"/>
</dbReference>
<dbReference type="InterPro" id="IPR050900">
    <property type="entry name" value="Transposase_IS3/IS150/IS904"/>
</dbReference>
<evidence type="ECO:0000259" key="2">
    <source>
        <dbReference type="PROSITE" id="PS50994"/>
    </source>
</evidence>
<dbReference type="PANTHER" id="PTHR46889:SF4">
    <property type="entry name" value="TRANSPOSASE INSO FOR INSERTION SEQUENCE ELEMENT IS911B-RELATED"/>
    <property type="match status" value="1"/>
</dbReference>
<dbReference type="InterPro" id="IPR001584">
    <property type="entry name" value="Integrase_cat-core"/>
</dbReference>
<dbReference type="GO" id="GO:0003676">
    <property type="term" value="F:nucleic acid binding"/>
    <property type="evidence" value="ECO:0007669"/>
    <property type="project" value="InterPro"/>
</dbReference>
<evidence type="ECO:0000313" key="5">
    <source>
        <dbReference type="Proteomes" id="UP000255108"/>
    </source>
</evidence>
<evidence type="ECO:0000313" key="6">
    <source>
        <dbReference type="Proteomes" id="UP000295794"/>
    </source>
</evidence>
<evidence type="ECO:0000313" key="3">
    <source>
        <dbReference type="EMBL" id="STQ90201.1"/>
    </source>
</evidence>
<dbReference type="PROSITE" id="PS50994">
    <property type="entry name" value="INTEGRASE"/>
    <property type="match status" value="1"/>
</dbReference>
<reference evidence="3 5" key="1">
    <citation type="submission" date="2018-06" db="EMBL/GenBank/DDBJ databases">
        <authorList>
            <consortium name="Pathogen Informatics"/>
            <person name="Doyle S."/>
        </authorList>
    </citation>
    <scope>NUCLEOTIDE SEQUENCE [LARGE SCALE GENOMIC DNA]</scope>
    <source>
        <strain evidence="3 5">NCTC11159</strain>
    </source>
</reference>
<dbReference type="InterPro" id="IPR036397">
    <property type="entry name" value="RNaseH_sf"/>
</dbReference>
<dbReference type="Pfam" id="PF13683">
    <property type="entry name" value="rve_3"/>
    <property type="match status" value="1"/>
</dbReference>
<sequence>MNPLVLHSDNGAPMKSYTLKAKMEMLGSASSFSRPRVSNDNPYAESLFRTLKYWPSWPHKGFASLEEARQWVRRFVDWYSHTHRHSGIQFVTPSQRHQGQDKALLAKRHAVYQAARQARPERWRNTTRNWGWQNEVQLNPDRVMEPKTSEDLKAA</sequence>
<dbReference type="InterPro" id="IPR012337">
    <property type="entry name" value="RNaseH-like_sf"/>
</dbReference>
<dbReference type="GO" id="GO:0015074">
    <property type="term" value="P:DNA integration"/>
    <property type="evidence" value="ECO:0007669"/>
    <property type="project" value="InterPro"/>
</dbReference>
<dbReference type="EMBL" id="UGHR01000001">
    <property type="protein sequence ID" value="STQ90201.1"/>
    <property type="molecule type" value="Genomic_DNA"/>
</dbReference>
<evidence type="ECO:0000313" key="4">
    <source>
        <dbReference type="EMBL" id="TCU80243.1"/>
    </source>
</evidence>